<comment type="caution">
    <text evidence="2">The sequence shown here is derived from an EMBL/GenBank/DDBJ whole genome shotgun (WGS) entry which is preliminary data.</text>
</comment>
<dbReference type="OrthoDB" id="3806873at2"/>
<dbReference type="RefSeq" id="WP_129523068.1">
    <property type="nucleotide sequence ID" value="NZ_SDPV01000001.1"/>
</dbReference>
<dbReference type="AlphaFoldDB" id="A0A4Q2KK06"/>
<sequence>MSESRYADLDGAALERWLSEAAPGHGGVHSIEKFPGGQSNPTYRVETERGPLVLRRKPFGKLLPSAHAVEREHRLISALHPAGVPVAAPVALCEDPEVIGAPFYLMGLVEGRTFWNGALPDCAPEERSAIYRAMIDTLAKLHAVDPVAVGLGDYGAPGNYFARQVGRWTKQYRMAQTDDIPEVERLIEWLPATLPQQDRTSIIHGDYRIDNMIYAPDRSEILAVIDWELSTLGDPLADFAYLAMNWAMPHGERGAQLGGLDLPALGIPTLEEATERYCEATGRTSVPDLNWFFAYNLFRLVGIIQGIKKRAIDGNASNANAEAAAARIVPLAQQAWAFAERAAV</sequence>
<dbReference type="PANTHER" id="PTHR47829">
    <property type="entry name" value="HYDROLASE, PUTATIVE (AFU_ORTHOLOGUE AFUA_1G12880)-RELATED"/>
    <property type="match status" value="1"/>
</dbReference>
<accession>A0A4Q2KK06</accession>
<protein>
    <submittedName>
        <fullName evidence="2">Phosphotransferase family protein</fullName>
    </submittedName>
</protein>
<dbReference type="InterPro" id="IPR052898">
    <property type="entry name" value="ACAD10-like"/>
</dbReference>
<proteinExistence type="predicted"/>
<dbReference type="InterPro" id="IPR041726">
    <property type="entry name" value="ACAD10_11_N"/>
</dbReference>
<keyword evidence="2" id="KW-0808">Transferase</keyword>
<keyword evidence="3" id="KW-1185">Reference proteome</keyword>
<dbReference type="GO" id="GO:0016740">
    <property type="term" value="F:transferase activity"/>
    <property type="evidence" value="ECO:0007669"/>
    <property type="project" value="UniProtKB-KW"/>
</dbReference>
<dbReference type="Pfam" id="PF01636">
    <property type="entry name" value="APH"/>
    <property type="match status" value="1"/>
</dbReference>
<dbReference type="PANTHER" id="PTHR47829:SF3">
    <property type="entry name" value="AMINOGLYCOSIDE PHOSPHOTRANSFERASE DOMAIN-CONTAINING PROTEIN"/>
    <property type="match status" value="1"/>
</dbReference>
<evidence type="ECO:0000313" key="2">
    <source>
        <dbReference type="EMBL" id="RXZ65585.1"/>
    </source>
</evidence>
<dbReference type="InterPro" id="IPR002575">
    <property type="entry name" value="Aminoglycoside_PTrfase"/>
</dbReference>
<feature type="domain" description="Aminoglycoside phosphotransferase" evidence="1">
    <location>
        <begin position="31"/>
        <end position="253"/>
    </location>
</feature>
<gene>
    <name evidence="2" type="ORF">ETX26_02250</name>
</gene>
<dbReference type="InterPro" id="IPR011009">
    <property type="entry name" value="Kinase-like_dom_sf"/>
</dbReference>
<dbReference type="Gene3D" id="3.90.1200.10">
    <property type="match status" value="1"/>
</dbReference>
<reference evidence="2 3" key="1">
    <citation type="submission" date="2019-01" db="EMBL/GenBank/DDBJ databases">
        <title>Altererythrobacter rhizovicinus sp. nov., isolated from the rhizosphere soil of Haloxylon ammodendron.</title>
        <authorList>
            <person name="Li H.-P."/>
            <person name="Gou J.-Y."/>
            <person name="Yao D."/>
            <person name="Han Q.-Q."/>
            <person name="Shao K.-Z."/>
            <person name="Zhao Q."/>
            <person name="Zhang J.-L."/>
        </authorList>
    </citation>
    <scope>NUCLEOTIDE SEQUENCE [LARGE SCALE GENOMIC DNA]</scope>
    <source>
        <strain evidence="2 3">AY-3R</strain>
    </source>
</reference>
<dbReference type="Gene3D" id="3.30.200.20">
    <property type="entry name" value="Phosphorylase Kinase, domain 1"/>
    <property type="match status" value="1"/>
</dbReference>
<name>A0A4Q2KK06_9SPHN</name>
<dbReference type="CDD" id="cd05154">
    <property type="entry name" value="ACAD10_11_N-like"/>
    <property type="match status" value="1"/>
</dbReference>
<dbReference type="Proteomes" id="UP000293623">
    <property type="component" value="Unassembled WGS sequence"/>
</dbReference>
<evidence type="ECO:0000313" key="3">
    <source>
        <dbReference type="Proteomes" id="UP000293623"/>
    </source>
</evidence>
<evidence type="ECO:0000259" key="1">
    <source>
        <dbReference type="Pfam" id="PF01636"/>
    </source>
</evidence>
<organism evidence="2 3">
    <name type="scientific">Pelagerythrobacter rhizovicinus</name>
    <dbReference type="NCBI Taxonomy" id="2268576"/>
    <lineage>
        <taxon>Bacteria</taxon>
        <taxon>Pseudomonadati</taxon>
        <taxon>Pseudomonadota</taxon>
        <taxon>Alphaproteobacteria</taxon>
        <taxon>Sphingomonadales</taxon>
        <taxon>Erythrobacteraceae</taxon>
        <taxon>Pelagerythrobacter</taxon>
    </lineage>
</organism>
<dbReference type="SUPFAM" id="SSF56112">
    <property type="entry name" value="Protein kinase-like (PK-like)"/>
    <property type="match status" value="1"/>
</dbReference>
<dbReference type="EMBL" id="SDPV01000001">
    <property type="protein sequence ID" value="RXZ65585.1"/>
    <property type="molecule type" value="Genomic_DNA"/>
</dbReference>